<dbReference type="PANTHER" id="PTHR43252:SF7">
    <property type="entry name" value="TRANSCRIPTIONAL REGULATOR YQJI"/>
    <property type="match status" value="1"/>
</dbReference>
<sequence length="111" mass="12636">MGIDKNLVQGSMALLLLRLLETKDMYGYEMIEALRSKSNNVFELKAGTLYPLLHSLESKGYVMSYEDASSGKKRRYYQLTEAGRHHSSEKKQEWMTYQSAVTNVLSMEGGC</sequence>
<dbReference type="Proteomes" id="UP000095495">
    <property type="component" value="Unassembled WGS sequence"/>
</dbReference>
<dbReference type="PANTHER" id="PTHR43252">
    <property type="entry name" value="TRANSCRIPTIONAL REGULATOR YQJI"/>
    <property type="match status" value="1"/>
</dbReference>
<evidence type="ECO:0000313" key="2">
    <source>
        <dbReference type="EMBL" id="CUM73772.1"/>
    </source>
</evidence>
<organism evidence="2 3">
    <name type="scientific">Roseburia faecis</name>
    <dbReference type="NCBI Taxonomy" id="301302"/>
    <lineage>
        <taxon>Bacteria</taxon>
        <taxon>Bacillati</taxon>
        <taxon>Bacillota</taxon>
        <taxon>Clostridia</taxon>
        <taxon>Lachnospirales</taxon>
        <taxon>Lachnospiraceae</taxon>
        <taxon>Roseburia</taxon>
    </lineage>
</organism>
<reference evidence="2 3" key="1">
    <citation type="submission" date="2015-09" db="EMBL/GenBank/DDBJ databases">
        <authorList>
            <consortium name="Pathogen Informatics"/>
        </authorList>
    </citation>
    <scope>NUCLEOTIDE SEQUENCE [LARGE SCALE GENOMIC DNA]</scope>
    <source>
        <strain evidence="2 3">2789STDY5608863</strain>
    </source>
</reference>
<dbReference type="InterPro" id="IPR036390">
    <property type="entry name" value="WH_DNA-bd_sf"/>
</dbReference>
<dbReference type="SUPFAM" id="SSF46785">
    <property type="entry name" value="Winged helix' DNA-binding domain"/>
    <property type="match status" value="1"/>
</dbReference>
<proteinExistence type="predicted"/>
<dbReference type="EMBL" id="CYXV01000001">
    <property type="protein sequence ID" value="CUM73772.1"/>
    <property type="molecule type" value="Genomic_DNA"/>
</dbReference>
<dbReference type="Gene3D" id="1.10.10.10">
    <property type="entry name" value="Winged helix-like DNA-binding domain superfamily/Winged helix DNA-binding domain"/>
    <property type="match status" value="1"/>
</dbReference>
<feature type="domain" description="Transcription regulator PadR N-terminal" evidence="1">
    <location>
        <begin position="16"/>
        <end position="86"/>
    </location>
</feature>
<gene>
    <name evidence="2" type="ORF">ERS852420_00365</name>
</gene>
<dbReference type="AlphaFoldDB" id="A0A173R7F0"/>
<dbReference type="Pfam" id="PF03551">
    <property type="entry name" value="PadR"/>
    <property type="match status" value="1"/>
</dbReference>
<evidence type="ECO:0000259" key="1">
    <source>
        <dbReference type="Pfam" id="PF03551"/>
    </source>
</evidence>
<protein>
    <submittedName>
        <fullName evidence="2">Lineage-specific thermal regulator protein</fullName>
    </submittedName>
</protein>
<dbReference type="InterPro" id="IPR005149">
    <property type="entry name" value="Tscrpt_reg_PadR_N"/>
</dbReference>
<dbReference type="InterPro" id="IPR036388">
    <property type="entry name" value="WH-like_DNA-bd_sf"/>
</dbReference>
<name>A0A173R7F0_9FIRM</name>
<dbReference type="RefSeq" id="WP_055260967.1">
    <property type="nucleotide sequence ID" value="NZ_CYXV01000001.1"/>
</dbReference>
<evidence type="ECO:0000313" key="3">
    <source>
        <dbReference type="Proteomes" id="UP000095495"/>
    </source>
</evidence>
<accession>A0A173R7F0</accession>